<proteinExistence type="inferred from homology"/>
<dbReference type="Pfam" id="PF13561">
    <property type="entry name" value="adh_short_C2"/>
    <property type="match status" value="1"/>
</dbReference>
<dbReference type="PROSITE" id="PS00061">
    <property type="entry name" value="ADH_SHORT"/>
    <property type="match status" value="1"/>
</dbReference>
<evidence type="ECO:0000256" key="2">
    <source>
        <dbReference type="ARBA" id="ARBA00023002"/>
    </source>
</evidence>
<evidence type="ECO:0000256" key="1">
    <source>
        <dbReference type="ARBA" id="ARBA00006484"/>
    </source>
</evidence>
<dbReference type="SUPFAM" id="SSF51735">
    <property type="entry name" value="NAD(P)-binding Rossmann-fold domains"/>
    <property type="match status" value="1"/>
</dbReference>
<dbReference type="PRINTS" id="PR00080">
    <property type="entry name" value="SDRFAMILY"/>
</dbReference>
<organism evidence="3 4">
    <name type="scientific">Actinomadura logoneensis</name>
    <dbReference type="NCBI Taxonomy" id="2293572"/>
    <lineage>
        <taxon>Bacteria</taxon>
        <taxon>Bacillati</taxon>
        <taxon>Actinomycetota</taxon>
        <taxon>Actinomycetes</taxon>
        <taxon>Streptosporangiales</taxon>
        <taxon>Thermomonosporaceae</taxon>
        <taxon>Actinomadura</taxon>
    </lineage>
</organism>
<dbReference type="PANTHER" id="PTHR42760">
    <property type="entry name" value="SHORT-CHAIN DEHYDROGENASES/REDUCTASES FAMILY MEMBER"/>
    <property type="match status" value="1"/>
</dbReference>
<protein>
    <submittedName>
        <fullName evidence="3">NAD(P)-dependent oxidoreductase</fullName>
    </submittedName>
</protein>
<dbReference type="InterPro" id="IPR020904">
    <property type="entry name" value="Sc_DH/Rdtase_CS"/>
</dbReference>
<dbReference type="InterPro" id="IPR036291">
    <property type="entry name" value="NAD(P)-bd_dom_sf"/>
</dbReference>
<dbReference type="AlphaFoldDB" id="A0A372JB87"/>
<dbReference type="GO" id="GO:0016616">
    <property type="term" value="F:oxidoreductase activity, acting on the CH-OH group of donors, NAD or NADP as acceptor"/>
    <property type="evidence" value="ECO:0007669"/>
    <property type="project" value="TreeGrafter"/>
</dbReference>
<keyword evidence="2" id="KW-0560">Oxidoreductase</keyword>
<dbReference type="Gene3D" id="3.40.50.720">
    <property type="entry name" value="NAD(P)-binding Rossmann-like Domain"/>
    <property type="match status" value="1"/>
</dbReference>
<sequence length="284" mass="29565">MSASERGGGAGLLQGKTAVITGAARGIGRECAVRFAREGADLALLDIAADLPGVGYPLGSHEQLDHTAKLCEREGAAVVTARTDVRDPAAVRAAVDAALDRFGTVDVLVNNAGIAAPSGSPVHEIEERDWALMLDVDLSGAWRTTKAVAPVMVARRSGSIVNVASTAGLVGYRDFAAYVAAKHGLVGLTRAAALDYAPHRVRVNALCPGSVRDDPVAEGRMLVEIARSLRLPAERHEEFFLRDQPMNALVEAADVAGAAVWLAGDDAARVTGAVLTVDAGFTVR</sequence>
<evidence type="ECO:0000313" key="3">
    <source>
        <dbReference type="EMBL" id="RFU37084.1"/>
    </source>
</evidence>
<dbReference type="InterPro" id="IPR002347">
    <property type="entry name" value="SDR_fam"/>
</dbReference>
<comment type="similarity">
    <text evidence="1">Belongs to the short-chain dehydrogenases/reductases (SDR) family.</text>
</comment>
<name>A0A372JB87_9ACTN</name>
<dbReference type="FunFam" id="3.40.50.720:FF:000084">
    <property type="entry name" value="Short-chain dehydrogenase reductase"/>
    <property type="match status" value="1"/>
</dbReference>
<keyword evidence="4" id="KW-1185">Reference proteome</keyword>
<reference evidence="3 4" key="1">
    <citation type="submission" date="2018-08" db="EMBL/GenBank/DDBJ databases">
        <title>Actinomadura jelena sp. nov., a novel Actinomycete isolated from soil in Chad.</title>
        <authorList>
            <person name="Shi L."/>
        </authorList>
    </citation>
    <scope>NUCLEOTIDE SEQUENCE [LARGE SCALE GENOMIC DNA]</scope>
    <source>
        <strain evidence="3 4">NEAU-G17</strain>
    </source>
</reference>
<dbReference type="RefSeq" id="WP_117361286.1">
    <property type="nucleotide sequence ID" value="NZ_QURH01001009.1"/>
</dbReference>
<dbReference type="CDD" id="cd05233">
    <property type="entry name" value="SDR_c"/>
    <property type="match status" value="1"/>
</dbReference>
<accession>A0A372JB87</accession>
<dbReference type="Proteomes" id="UP000261811">
    <property type="component" value="Unassembled WGS sequence"/>
</dbReference>
<dbReference type="PANTHER" id="PTHR42760:SF133">
    <property type="entry name" value="3-OXOACYL-[ACYL-CARRIER-PROTEIN] REDUCTASE"/>
    <property type="match status" value="1"/>
</dbReference>
<comment type="caution">
    <text evidence="3">The sequence shown here is derived from an EMBL/GenBank/DDBJ whole genome shotgun (WGS) entry which is preliminary data.</text>
</comment>
<dbReference type="OrthoDB" id="7064009at2"/>
<dbReference type="PRINTS" id="PR00081">
    <property type="entry name" value="GDHRDH"/>
</dbReference>
<gene>
    <name evidence="3" type="ORF">DZF91_34780</name>
</gene>
<dbReference type="EMBL" id="QURH01001009">
    <property type="protein sequence ID" value="RFU37084.1"/>
    <property type="molecule type" value="Genomic_DNA"/>
</dbReference>
<evidence type="ECO:0000313" key="4">
    <source>
        <dbReference type="Proteomes" id="UP000261811"/>
    </source>
</evidence>